<dbReference type="AlphaFoldDB" id="J9G3S7"/>
<proteinExistence type="predicted"/>
<protein>
    <submittedName>
        <fullName evidence="1">Uncharacterized protein</fullName>
    </submittedName>
</protein>
<sequence length="22" mass="2736">MKKNRDLVMRELPLSRITDEQY</sequence>
<reference evidence="1" key="1">
    <citation type="journal article" date="2012" name="PLoS ONE">
        <title>Gene sets for utilization of primary and secondary nutrition supplies in the distal gut of endangered iberian lynx.</title>
        <authorList>
            <person name="Alcaide M."/>
            <person name="Messina E."/>
            <person name="Richter M."/>
            <person name="Bargiela R."/>
            <person name="Peplies J."/>
            <person name="Huws S.A."/>
            <person name="Newbold C.J."/>
            <person name="Golyshin P.N."/>
            <person name="Simon M.A."/>
            <person name="Lopez G."/>
            <person name="Yakimov M.M."/>
            <person name="Ferrer M."/>
        </authorList>
    </citation>
    <scope>NUCLEOTIDE SEQUENCE</scope>
</reference>
<name>J9G3S7_9ZZZZ</name>
<organism evidence="1">
    <name type="scientific">gut metagenome</name>
    <dbReference type="NCBI Taxonomy" id="749906"/>
    <lineage>
        <taxon>unclassified sequences</taxon>
        <taxon>metagenomes</taxon>
        <taxon>organismal metagenomes</taxon>
    </lineage>
</organism>
<accession>J9G3S7</accession>
<evidence type="ECO:0000313" key="1">
    <source>
        <dbReference type="EMBL" id="EJW96482.1"/>
    </source>
</evidence>
<dbReference type="EMBL" id="AMCI01005265">
    <property type="protein sequence ID" value="EJW96482.1"/>
    <property type="molecule type" value="Genomic_DNA"/>
</dbReference>
<comment type="caution">
    <text evidence="1">The sequence shown here is derived from an EMBL/GenBank/DDBJ whole genome shotgun (WGS) entry which is preliminary data.</text>
</comment>
<gene>
    <name evidence="1" type="ORF">EVA_15411</name>
</gene>
<feature type="non-terminal residue" evidence="1">
    <location>
        <position position="22"/>
    </location>
</feature>